<evidence type="ECO:0000313" key="1">
    <source>
        <dbReference type="EMBL" id="AFL66346.1"/>
    </source>
</evidence>
<keyword evidence="2" id="KW-1185">Reference proteome</keyword>
<proteinExistence type="predicted"/>
<dbReference type="EMBL" id="CP003321">
    <property type="protein sequence ID" value="AFL66346.1"/>
    <property type="molecule type" value="Genomic_DNA"/>
</dbReference>
<reference evidence="1 2" key="1">
    <citation type="journal article" date="2012" name="J. Bacteriol.">
        <title>Complete Genome Sequence of Desulfurococcus fermentans, a Hyperthermophilic Cellulolytic Crenarchaeon Isolated from a Freshwater Hot Spring in Kamchatka, Russia.</title>
        <authorList>
            <person name="Susanti D."/>
            <person name="Johnson E.F."/>
            <person name="Rodriguez J.R."/>
            <person name="Anderson I."/>
            <person name="Perevalova A.A."/>
            <person name="Kyrpides N."/>
            <person name="Lucas S."/>
            <person name="Han J."/>
            <person name="Lapidus A."/>
            <person name="Cheng J.F."/>
            <person name="Goodwin L."/>
            <person name="Pitluck S."/>
            <person name="Mavrommatis K."/>
            <person name="Peters L."/>
            <person name="Land M.L."/>
            <person name="Hauser L."/>
            <person name="Gopalan V."/>
            <person name="Chan P.P."/>
            <person name="Lowe T.M."/>
            <person name="Atomi H."/>
            <person name="Bonch-Osmolovskaya E.A."/>
            <person name="Woyke T."/>
            <person name="Mukhopadhyay B."/>
        </authorList>
    </citation>
    <scope>NUCLEOTIDE SEQUENCE [LARGE SCALE GENOMIC DNA]</scope>
    <source>
        <strain evidence="1 2">DSM 16532</strain>
    </source>
</reference>
<dbReference type="HOGENOM" id="CLU_175270_0_1_2"/>
<protein>
    <recommendedName>
        <fullName evidence="3">CopG family transcriptional regulator</fullName>
    </recommendedName>
</protein>
<dbReference type="KEGG" id="dfd:Desfe_0438"/>
<dbReference type="eggNOG" id="arCOG02217">
    <property type="taxonomic scope" value="Archaea"/>
</dbReference>
<dbReference type="PANTHER" id="PTHR42244:SF2">
    <property type="entry name" value="ANTITOXIN VAPB3-RELATED"/>
    <property type="match status" value="1"/>
</dbReference>
<evidence type="ECO:0008006" key="3">
    <source>
        <dbReference type="Google" id="ProtNLM"/>
    </source>
</evidence>
<name>I3XQX2_DESAM</name>
<dbReference type="RefSeq" id="WP_014767247.1">
    <property type="nucleotide sequence ID" value="NC_018001.1"/>
</dbReference>
<dbReference type="PANTHER" id="PTHR42244">
    <property type="entry name" value="ANTITOXIN VAPB3-RELATED"/>
    <property type="match status" value="1"/>
</dbReference>
<dbReference type="AlphaFoldDB" id="I3XQX2"/>
<gene>
    <name evidence="1" type="ORF">Desfe_0438</name>
</gene>
<dbReference type="GeneID" id="13062127"/>
<accession>I3XQX2</accession>
<evidence type="ECO:0000313" key="2">
    <source>
        <dbReference type="Proteomes" id="UP000006175"/>
    </source>
</evidence>
<dbReference type="InterPro" id="IPR039709">
    <property type="entry name" value="VapB3-like"/>
</dbReference>
<organism evidence="1 2">
    <name type="scientific">Desulfurococcus amylolyticus DSM 16532</name>
    <dbReference type="NCBI Taxonomy" id="768672"/>
    <lineage>
        <taxon>Archaea</taxon>
        <taxon>Thermoproteota</taxon>
        <taxon>Thermoprotei</taxon>
        <taxon>Desulfurococcales</taxon>
        <taxon>Desulfurococcaceae</taxon>
        <taxon>Desulfurococcus</taxon>
    </lineage>
</organism>
<sequence length="76" mass="9254">MSVFSVKLRKELREKMEKYKDRVNWPEEVRRFIEEKIRMLEAEESFKFILSELRNAPWSVPRGFSAESIREDRDSS</sequence>
<dbReference type="Proteomes" id="UP000006175">
    <property type="component" value="Chromosome"/>
</dbReference>